<dbReference type="InterPro" id="IPR001279">
    <property type="entry name" value="Metallo-B-lactamas"/>
</dbReference>
<evidence type="ECO:0000313" key="3">
    <source>
        <dbReference type="Proteomes" id="UP000542125"/>
    </source>
</evidence>
<dbReference type="Pfam" id="PF12706">
    <property type="entry name" value="Lactamase_B_2"/>
    <property type="match status" value="1"/>
</dbReference>
<dbReference type="Proteomes" id="UP000542125">
    <property type="component" value="Unassembled WGS sequence"/>
</dbReference>
<keyword evidence="3" id="KW-1185">Reference proteome</keyword>
<comment type="caution">
    <text evidence="2">The sequence shown here is derived from an EMBL/GenBank/DDBJ whole genome shotgun (WGS) entry which is preliminary data.</text>
</comment>
<dbReference type="AlphaFoldDB" id="A0A7Y9ITH1"/>
<dbReference type="PROSITE" id="PS51257">
    <property type="entry name" value="PROKAR_LIPOPROTEIN"/>
    <property type="match status" value="1"/>
</dbReference>
<gene>
    <name evidence="2" type="ORF">FHW18_002033</name>
</gene>
<feature type="domain" description="Metallo-beta-lactamase" evidence="1">
    <location>
        <begin position="109"/>
        <end position="311"/>
    </location>
</feature>
<dbReference type="Gene3D" id="3.60.15.10">
    <property type="entry name" value="Ribonuclease Z/Hydroxyacylglutathione hydrolase-like"/>
    <property type="match status" value="1"/>
</dbReference>
<dbReference type="GO" id="GO:0070290">
    <property type="term" value="F:N-acylphosphatidylethanolamine-specific phospholipase D activity"/>
    <property type="evidence" value="ECO:0007669"/>
    <property type="project" value="InterPro"/>
</dbReference>
<name>A0A7Y9ITH1_9BURK</name>
<dbReference type="PANTHER" id="PTHR15032:SF4">
    <property type="entry name" value="N-ACYL-PHOSPHATIDYLETHANOLAMINE-HYDROLYZING PHOSPHOLIPASE D"/>
    <property type="match status" value="1"/>
</dbReference>
<protein>
    <submittedName>
        <fullName evidence="2">L-ascorbate metabolism protein UlaG (Beta-lactamase superfamily)</fullName>
    </submittedName>
</protein>
<dbReference type="InterPro" id="IPR024884">
    <property type="entry name" value="NAPE-PLD"/>
</dbReference>
<proteinExistence type="predicted"/>
<evidence type="ECO:0000259" key="1">
    <source>
        <dbReference type="Pfam" id="PF12706"/>
    </source>
</evidence>
<dbReference type="GO" id="GO:0008270">
    <property type="term" value="F:zinc ion binding"/>
    <property type="evidence" value="ECO:0007669"/>
    <property type="project" value="InterPro"/>
</dbReference>
<reference evidence="2 3" key="1">
    <citation type="submission" date="2020-07" db="EMBL/GenBank/DDBJ databases">
        <title>Genomic Encyclopedia of Type Strains, Phase IV (KMG-V): Genome sequencing to study the core and pangenomes of soil and plant-associated prokaryotes.</title>
        <authorList>
            <person name="Whitman W."/>
        </authorList>
    </citation>
    <scope>NUCLEOTIDE SEQUENCE [LARGE SCALE GENOMIC DNA]</scope>
    <source>
        <strain evidence="2 3">SAS40</strain>
    </source>
</reference>
<accession>A0A7Y9ITH1</accession>
<sequence length="365" mass="40532">MASFRWWVVGAAILAIAGCARDNPYYDANLAHHTPSGFKNNYPHRTPGTTDLWRWRFDQWRDNLPAEPNDPASLATVPTDPAWIRQASDDVRATWVGHSTLLVQIGRFNLLTDPQFSERASPVSFAGPKRFQLPGVALADLPHIDAVVISHSHYDHLDLPTVRALALQPGGSPVFMVPLGIDLWFRDNVPAATDVRPLDWWGKTTLGDKTLTLLPVQHWGARTLSDRNQTLWGAWSIDSAAPKFRFLFGGDFGYSRDLADIGQREAPFDLAAIPVGAYAPRWFMTPQHVNPAEAVQAARDVHARSSVAIHWGTFSLTDEPLDQPPKDLALARDAAGMPADDFFVMRHGESRVWKDGKWVVRAPGS</sequence>
<dbReference type="PANTHER" id="PTHR15032">
    <property type="entry name" value="N-ACYL-PHOSPHATIDYLETHANOLAMINE-HYDROLYZING PHOSPHOLIPASE D"/>
    <property type="match status" value="1"/>
</dbReference>
<dbReference type="GO" id="GO:0005737">
    <property type="term" value="C:cytoplasm"/>
    <property type="evidence" value="ECO:0007669"/>
    <property type="project" value="TreeGrafter"/>
</dbReference>
<dbReference type="SUPFAM" id="SSF56281">
    <property type="entry name" value="Metallo-hydrolase/oxidoreductase"/>
    <property type="match status" value="1"/>
</dbReference>
<evidence type="ECO:0000313" key="2">
    <source>
        <dbReference type="EMBL" id="NYE82762.1"/>
    </source>
</evidence>
<dbReference type="RefSeq" id="WP_179585901.1">
    <property type="nucleotide sequence ID" value="NZ_JACBYR010000001.1"/>
</dbReference>
<dbReference type="InterPro" id="IPR036866">
    <property type="entry name" value="RibonucZ/Hydroxyglut_hydro"/>
</dbReference>
<dbReference type="EMBL" id="JACBYR010000001">
    <property type="protein sequence ID" value="NYE82762.1"/>
    <property type="molecule type" value="Genomic_DNA"/>
</dbReference>
<dbReference type="PIRSF" id="PIRSF038896">
    <property type="entry name" value="NAPE-PLD"/>
    <property type="match status" value="1"/>
</dbReference>
<organism evidence="2 3">
    <name type="scientific">Pigmentiphaga litoralis</name>
    <dbReference type="NCBI Taxonomy" id="516702"/>
    <lineage>
        <taxon>Bacteria</taxon>
        <taxon>Pseudomonadati</taxon>
        <taxon>Pseudomonadota</taxon>
        <taxon>Betaproteobacteria</taxon>
        <taxon>Burkholderiales</taxon>
        <taxon>Alcaligenaceae</taxon>
        <taxon>Pigmentiphaga</taxon>
    </lineage>
</organism>